<sequence length="691" mass="76824">MFYDVDILNRRGGKFGVIWLAANGKLRLKGKGSRNDLRLVEGVRVDRICHEIMQYLKIENPPRFPEEFRPNSSFSLFLTAKLVHGVIVIHHKQVTNTLARVLLDVEQKAAKKRLKAANISCDILDLSDAAIGPESNLLNDKCTLEDREFGRLAEVVGALRIASIEPSPRETHQVLSSGGQLDHSATISEMINMFEIEQSDPDYNNAIIYANPGDITMQEPPLIVVTLPSIDDTFDKGESNPFENPPILPLEDIADDPHVPRPSSLQRKNSKRLHSDDTIESVPSKQNRPEIIGGANDITEELPALDMVLEPVQYLPAVPRRGRRRLPRLIIDTDMVIPVERFRAQQDNYEDILRNKEDEKILLQYQECTVDHLFLRPSAEQYRIPLIKELTTRNMMTLSTDFSNFDIVEDARSNVNDSQTMVSNTVAAMIESHNFVAPTVIESNTNVADATDSFQSHATETATNLLLNGAAVTVPIVPILGENNSVVGAIRESPEKARNPNSREVSVIGSANTSNVNVSNLSCHAERSTRLSPINHKSNTVMPPIVEVSNDNIGRPDSQIGVPFVAGNIQPIDQADVGAGVDHSLEFPIPTDGSQLPNNENVSIPHVSSSSQRECSFPQVIVPESQDLLNMIEEMIGDMSSLTFRKLVPPTKYSRLEAAKIFENLLGLTKDRRIYMNQQTPYADIVITLNR</sequence>
<comment type="caution">
    <text evidence="7">The sequence shown here is derived from an EMBL/GenBank/DDBJ whole genome shotgun (WGS) entry which is preliminary data.</text>
</comment>
<evidence type="ECO:0000313" key="7">
    <source>
        <dbReference type="EMBL" id="CAH0098006.1"/>
    </source>
</evidence>
<proteinExistence type="inferred from homology"/>
<evidence type="ECO:0000256" key="3">
    <source>
        <dbReference type="ARBA" id="ARBA00023242"/>
    </source>
</evidence>
<evidence type="ECO:0000256" key="2">
    <source>
        <dbReference type="ARBA" id="ARBA00009870"/>
    </source>
</evidence>
<accession>A0A8J2W8F7</accession>
<dbReference type="OrthoDB" id="10071381at2759"/>
<dbReference type="PANTHER" id="PTHR12585">
    <property type="entry name" value="SCC1 / RAD21 FAMILY MEMBER"/>
    <property type="match status" value="1"/>
</dbReference>
<dbReference type="GO" id="GO:0030893">
    <property type="term" value="C:meiotic cohesin complex"/>
    <property type="evidence" value="ECO:0007669"/>
    <property type="project" value="TreeGrafter"/>
</dbReference>
<keyword evidence="8" id="KW-1185">Reference proteome</keyword>
<dbReference type="Gene3D" id="1.10.10.580">
    <property type="entry name" value="Structural maintenance of chromosome 1. Chain E"/>
    <property type="match status" value="1"/>
</dbReference>
<protein>
    <submittedName>
        <fullName evidence="7">Uncharacterized protein</fullName>
    </submittedName>
</protein>
<gene>
    <name evidence="7" type="ORF">DGAL_LOCUS53</name>
</gene>
<dbReference type="PANTHER" id="PTHR12585:SF27">
    <property type="entry name" value="MEIOTIC RECOMBINATION PROTEIN REC8 HOMOLOG"/>
    <property type="match status" value="1"/>
</dbReference>
<dbReference type="InterPro" id="IPR006909">
    <property type="entry name" value="Rad21/Rec8_C_eu"/>
</dbReference>
<evidence type="ECO:0000259" key="5">
    <source>
        <dbReference type="Pfam" id="PF04824"/>
    </source>
</evidence>
<evidence type="ECO:0000256" key="1">
    <source>
        <dbReference type="ARBA" id="ARBA00004123"/>
    </source>
</evidence>
<dbReference type="AlphaFoldDB" id="A0A8J2W8F7"/>
<dbReference type="SUPFAM" id="SSF46785">
    <property type="entry name" value="Winged helix' DNA-binding domain"/>
    <property type="match status" value="1"/>
</dbReference>
<comment type="subcellular location">
    <subcellularLocation>
        <location evidence="1">Nucleus</location>
    </subcellularLocation>
</comment>
<evidence type="ECO:0000313" key="8">
    <source>
        <dbReference type="Proteomes" id="UP000789390"/>
    </source>
</evidence>
<dbReference type="GO" id="GO:0003682">
    <property type="term" value="F:chromatin binding"/>
    <property type="evidence" value="ECO:0007669"/>
    <property type="project" value="TreeGrafter"/>
</dbReference>
<dbReference type="Proteomes" id="UP000789390">
    <property type="component" value="Unassembled WGS sequence"/>
</dbReference>
<dbReference type="InterPro" id="IPR039781">
    <property type="entry name" value="Rad21/Rec8-like"/>
</dbReference>
<comment type="similarity">
    <text evidence="2">Belongs to the rad21 family.</text>
</comment>
<dbReference type="GO" id="GO:0051177">
    <property type="term" value="P:meiotic sister chromatid cohesion"/>
    <property type="evidence" value="ECO:0007669"/>
    <property type="project" value="TreeGrafter"/>
</dbReference>
<evidence type="ECO:0000259" key="6">
    <source>
        <dbReference type="Pfam" id="PF04825"/>
    </source>
</evidence>
<dbReference type="InterPro" id="IPR006910">
    <property type="entry name" value="Rad21_Rec8_N"/>
</dbReference>
<dbReference type="Pfam" id="PF04825">
    <property type="entry name" value="Rad21_Rec8_N"/>
    <property type="match status" value="1"/>
</dbReference>
<dbReference type="InterPro" id="IPR023093">
    <property type="entry name" value="ScpA-like_C"/>
</dbReference>
<dbReference type="InterPro" id="IPR036390">
    <property type="entry name" value="WH_DNA-bd_sf"/>
</dbReference>
<feature type="region of interest" description="Disordered" evidence="4">
    <location>
        <begin position="234"/>
        <end position="291"/>
    </location>
</feature>
<dbReference type="EMBL" id="CAKKLH010000001">
    <property type="protein sequence ID" value="CAH0098006.1"/>
    <property type="molecule type" value="Genomic_DNA"/>
</dbReference>
<evidence type="ECO:0000256" key="4">
    <source>
        <dbReference type="SAM" id="MobiDB-lite"/>
    </source>
</evidence>
<reference evidence="7" key="1">
    <citation type="submission" date="2021-11" db="EMBL/GenBank/DDBJ databases">
        <authorList>
            <person name="Schell T."/>
        </authorList>
    </citation>
    <scope>NUCLEOTIDE SEQUENCE</scope>
    <source>
        <strain evidence="7">M5</strain>
    </source>
</reference>
<feature type="domain" description="Rad21/Rec8-like protein N-terminal" evidence="6">
    <location>
        <begin position="1"/>
        <end position="99"/>
    </location>
</feature>
<name>A0A8J2W8F7_9CRUS</name>
<keyword evidence="3" id="KW-0539">Nucleus</keyword>
<dbReference type="GO" id="GO:0005634">
    <property type="term" value="C:nucleus"/>
    <property type="evidence" value="ECO:0007669"/>
    <property type="project" value="UniProtKB-SubCell"/>
</dbReference>
<dbReference type="Pfam" id="PF04824">
    <property type="entry name" value="Rad21_Rec8"/>
    <property type="match status" value="1"/>
</dbReference>
<feature type="domain" description="Rad21/Rec8-like protein C-terminal eukaryotic" evidence="5">
    <location>
        <begin position="651"/>
        <end position="690"/>
    </location>
</feature>
<organism evidence="7 8">
    <name type="scientific">Daphnia galeata</name>
    <dbReference type="NCBI Taxonomy" id="27404"/>
    <lineage>
        <taxon>Eukaryota</taxon>
        <taxon>Metazoa</taxon>
        <taxon>Ecdysozoa</taxon>
        <taxon>Arthropoda</taxon>
        <taxon>Crustacea</taxon>
        <taxon>Branchiopoda</taxon>
        <taxon>Diplostraca</taxon>
        <taxon>Cladocera</taxon>
        <taxon>Anomopoda</taxon>
        <taxon>Daphniidae</taxon>
        <taxon>Daphnia</taxon>
    </lineage>
</organism>
<dbReference type="GO" id="GO:0006302">
    <property type="term" value="P:double-strand break repair"/>
    <property type="evidence" value="ECO:0007669"/>
    <property type="project" value="TreeGrafter"/>
</dbReference>